<comment type="caution">
    <text evidence="2">The sequence shown here is derived from an EMBL/GenBank/DDBJ whole genome shotgun (WGS) entry which is preliminary data.</text>
</comment>
<dbReference type="Pfam" id="PF04014">
    <property type="entry name" value="MazE_antitoxin"/>
    <property type="match status" value="1"/>
</dbReference>
<dbReference type="InterPro" id="IPR007159">
    <property type="entry name" value="SpoVT-AbrB_dom"/>
</dbReference>
<dbReference type="InterPro" id="IPR037914">
    <property type="entry name" value="SpoVT-AbrB_sf"/>
</dbReference>
<accession>X1GC31</accession>
<dbReference type="SUPFAM" id="SSF89447">
    <property type="entry name" value="AbrB/MazE/MraZ-like"/>
    <property type="match status" value="1"/>
</dbReference>
<dbReference type="PANTHER" id="PTHR34860">
    <property type="entry name" value="REPRESSOR-LIKE PROTEIN SSO7C3"/>
    <property type="match status" value="1"/>
</dbReference>
<dbReference type="AlphaFoldDB" id="X1GC31"/>
<gene>
    <name evidence="2" type="ORF">S03H2_40286</name>
</gene>
<evidence type="ECO:0000313" key="2">
    <source>
        <dbReference type="EMBL" id="GAH55441.1"/>
    </source>
</evidence>
<organism evidence="2">
    <name type="scientific">marine sediment metagenome</name>
    <dbReference type="NCBI Taxonomy" id="412755"/>
    <lineage>
        <taxon>unclassified sequences</taxon>
        <taxon>metagenomes</taxon>
        <taxon>ecological metagenomes</taxon>
    </lineage>
</organism>
<dbReference type="PANTHER" id="PTHR34860:SF6">
    <property type="entry name" value="REPRESSOR-LIKE PROTEIN SSO7C3"/>
    <property type="match status" value="1"/>
</dbReference>
<dbReference type="Gene3D" id="2.10.260.10">
    <property type="match status" value="1"/>
</dbReference>
<dbReference type="EMBL" id="BARU01024971">
    <property type="protein sequence ID" value="GAH55441.1"/>
    <property type="molecule type" value="Genomic_DNA"/>
</dbReference>
<dbReference type="GO" id="GO:0003677">
    <property type="term" value="F:DNA binding"/>
    <property type="evidence" value="ECO:0007669"/>
    <property type="project" value="InterPro"/>
</dbReference>
<sequence>MEVSVGTVTSKGQVTIPKEIRETLGVIEGDKLIFLVEGDRVIMRKVGSERLSDILSRRKPWEESGLDFQRRLREEWRRG</sequence>
<name>X1GC31_9ZZZZ</name>
<dbReference type="SMART" id="SM00966">
    <property type="entry name" value="SpoVT_AbrB"/>
    <property type="match status" value="1"/>
</dbReference>
<dbReference type="NCBIfam" id="TIGR01439">
    <property type="entry name" value="lp_hng_hel_AbrB"/>
    <property type="match status" value="1"/>
</dbReference>
<evidence type="ECO:0000259" key="1">
    <source>
        <dbReference type="PROSITE" id="PS51740"/>
    </source>
</evidence>
<dbReference type="PROSITE" id="PS51740">
    <property type="entry name" value="SPOVT_ABRB"/>
    <property type="match status" value="1"/>
</dbReference>
<reference evidence="2" key="1">
    <citation type="journal article" date="2014" name="Front. Microbiol.">
        <title>High frequency of phylogenetically diverse reductive dehalogenase-homologous genes in deep subseafloor sedimentary metagenomes.</title>
        <authorList>
            <person name="Kawai M."/>
            <person name="Futagami T."/>
            <person name="Toyoda A."/>
            <person name="Takaki Y."/>
            <person name="Nishi S."/>
            <person name="Hori S."/>
            <person name="Arai W."/>
            <person name="Tsubouchi T."/>
            <person name="Morono Y."/>
            <person name="Uchiyama I."/>
            <person name="Ito T."/>
            <person name="Fujiyama A."/>
            <person name="Inagaki F."/>
            <person name="Takami H."/>
        </authorList>
    </citation>
    <scope>NUCLEOTIDE SEQUENCE</scope>
    <source>
        <strain evidence="2">Expedition CK06-06</strain>
    </source>
</reference>
<protein>
    <recommendedName>
        <fullName evidence="1">SpoVT-AbrB domain-containing protein</fullName>
    </recommendedName>
</protein>
<proteinExistence type="predicted"/>
<feature type="domain" description="SpoVT-AbrB" evidence="1">
    <location>
        <begin position="3"/>
        <end position="48"/>
    </location>
</feature>
<dbReference type="InterPro" id="IPR052975">
    <property type="entry name" value="Repressor-like_regulatory"/>
</dbReference>